<dbReference type="InterPro" id="IPR011706">
    <property type="entry name" value="Cu-oxidase_C"/>
</dbReference>
<evidence type="ECO:0000259" key="3">
    <source>
        <dbReference type="Pfam" id="PF07731"/>
    </source>
</evidence>
<feature type="region of interest" description="Disordered" evidence="2">
    <location>
        <begin position="45"/>
        <end position="64"/>
    </location>
</feature>
<dbReference type="Proteomes" id="UP001165368">
    <property type="component" value="Unassembled WGS sequence"/>
</dbReference>
<organism evidence="4 5">
    <name type="scientific">Arthrobacter hankyongi</name>
    <dbReference type="NCBI Taxonomy" id="2904801"/>
    <lineage>
        <taxon>Bacteria</taxon>
        <taxon>Bacillati</taxon>
        <taxon>Actinomycetota</taxon>
        <taxon>Actinomycetes</taxon>
        <taxon>Micrococcales</taxon>
        <taxon>Micrococcaceae</taxon>
        <taxon>Arthrobacter</taxon>
    </lineage>
</organism>
<accession>A0ABS9L2I1</accession>
<evidence type="ECO:0000313" key="5">
    <source>
        <dbReference type="Proteomes" id="UP001165368"/>
    </source>
</evidence>
<dbReference type="RefSeq" id="WP_237817895.1">
    <property type="nucleotide sequence ID" value="NZ_JAKLTQ010000001.1"/>
</dbReference>
<proteinExistence type="predicted"/>
<gene>
    <name evidence="4" type="ORF">LVY72_02655</name>
</gene>
<dbReference type="PROSITE" id="PS00079">
    <property type="entry name" value="MULTICOPPER_OXIDASE1"/>
    <property type="match status" value="1"/>
</dbReference>
<evidence type="ECO:0000256" key="2">
    <source>
        <dbReference type="SAM" id="MobiDB-lite"/>
    </source>
</evidence>
<dbReference type="SUPFAM" id="SSF49503">
    <property type="entry name" value="Cupredoxins"/>
    <property type="match status" value="1"/>
</dbReference>
<dbReference type="EMBL" id="JAKLTQ010000001">
    <property type="protein sequence ID" value="MCG2620810.1"/>
    <property type="molecule type" value="Genomic_DNA"/>
</dbReference>
<evidence type="ECO:0000313" key="4">
    <source>
        <dbReference type="EMBL" id="MCG2620810.1"/>
    </source>
</evidence>
<dbReference type="Pfam" id="PF07731">
    <property type="entry name" value="Cu-oxidase_2"/>
    <property type="match status" value="1"/>
</dbReference>
<keyword evidence="1" id="KW-0479">Metal-binding</keyword>
<dbReference type="InterPro" id="IPR033138">
    <property type="entry name" value="Cu_oxidase_CS"/>
</dbReference>
<dbReference type="Gene3D" id="2.60.40.420">
    <property type="entry name" value="Cupredoxins - blue copper proteins"/>
    <property type="match status" value="1"/>
</dbReference>
<reference evidence="4" key="1">
    <citation type="submission" date="2022-01" db="EMBL/GenBank/DDBJ databases">
        <authorList>
            <person name="Jo J.-H."/>
            <person name="Im W.-T."/>
        </authorList>
    </citation>
    <scope>NUCLEOTIDE SEQUENCE</scope>
    <source>
        <strain evidence="4">I2-34</strain>
    </source>
</reference>
<keyword evidence="5" id="KW-1185">Reference proteome</keyword>
<dbReference type="InterPro" id="IPR008972">
    <property type="entry name" value="Cupredoxin"/>
</dbReference>
<feature type="domain" description="Plastocyanin-like" evidence="3">
    <location>
        <begin position="3"/>
        <end position="46"/>
    </location>
</feature>
<name>A0ABS9L2I1_9MICC</name>
<sequence>MEVVNLLPASMVVADMIPDDVGTWLFRCHVNDHISAGMQVRYRVTDASSPGSGSGNSGHASHSP</sequence>
<protein>
    <submittedName>
        <fullName evidence="4">Multicopper oxidase domain-containing protein</fullName>
    </submittedName>
</protein>
<evidence type="ECO:0000256" key="1">
    <source>
        <dbReference type="ARBA" id="ARBA00022723"/>
    </source>
</evidence>
<feature type="compositionally biased region" description="Low complexity" evidence="2">
    <location>
        <begin position="47"/>
        <end position="64"/>
    </location>
</feature>
<comment type="caution">
    <text evidence="4">The sequence shown here is derived from an EMBL/GenBank/DDBJ whole genome shotgun (WGS) entry which is preliminary data.</text>
</comment>